<evidence type="ECO:0000256" key="4">
    <source>
        <dbReference type="ARBA" id="ARBA00022989"/>
    </source>
</evidence>
<accession>A0A1W2A890</accession>
<dbReference type="AlphaFoldDB" id="A0A1W2A890"/>
<name>A0A1W2A890_9FLAO</name>
<reference evidence="7 8" key="1">
    <citation type="submission" date="2017-04" db="EMBL/GenBank/DDBJ databases">
        <authorList>
            <person name="Afonso C.L."/>
            <person name="Miller P.J."/>
            <person name="Scott M.A."/>
            <person name="Spackman E."/>
            <person name="Goraichik I."/>
            <person name="Dimitrov K.M."/>
            <person name="Suarez D.L."/>
            <person name="Swayne D.E."/>
        </authorList>
    </citation>
    <scope>NUCLEOTIDE SEQUENCE [LARGE SCALE GENOMIC DNA]</scope>
    <source>
        <strain evidence="7 8">CGMCC 1.12708</strain>
    </source>
</reference>
<evidence type="ECO:0000256" key="1">
    <source>
        <dbReference type="ARBA" id="ARBA00004141"/>
    </source>
</evidence>
<feature type="transmembrane region" description="Helical" evidence="6">
    <location>
        <begin position="264"/>
        <end position="285"/>
    </location>
</feature>
<keyword evidence="5 6" id="KW-0472">Membrane</keyword>
<dbReference type="Pfam" id="PF01594">
    <property type="entry name" value="AI-2E_transport"/>
    <property type="match status" value="1"/>
</dbReference>
<feature type="transmembrane region" description="Helical" evidence="6">
    <location>
        <begin position="9"/>
        <end position="28"/>
    </location>
</feature>
<feature type="transmembrane region" description="Helical" evidence="6">
    <location>
        <begin position="64"/>
        <end position="86"/>
    </location>
</feature>
<dbReference type="PANTHER" id="PTHR21716">
    <property type="entry name" value="TRANSMEMBRANE PROTEIN"/>
    <property type="match status" value="1"/>
</dbReference>
<evidence type="ECO:0000256" key="5">
    <source>
        <dbReference type="ARBA" id="ARBA00023136"/>
    </source>
</evidence>
<keyword evidence="3 6" id="KW-0812">Transmembrane</keyword>
<dbReference type="InterPro" id="IPR002549">
    <property type="entry name" value="AI-2E-like"/>
</dbReference>
<evidence type="ECO:0000256" key="3">
    <source>
        <dbReference type="ARBA" id="ARBA00022692"/>
    </source>
</evidence>
<gene>
    <name evidence="7" type="ORF">SAMN06296427_1044</name>
</gene>
<comment type="subcellular location">
    <subcellularLocation>
        <location evidence="1">Membrane</location>
        <topology evidence="1">Multi-pass membrane protein</topology>
    </subcellularLocation>
</comment>
<feature type="transmembrane region" description="Helical" evidence="6">
    <location>
        <begin position="195"/>
        <end position="221"/>
    </location>
</feature>
<dbReference type="GO" id="GO:0016020">
    <property type="term" value="C:membrane"/>
    <property type="evidence" value="ECO:0007669"/>
    <property type="project" value="UniProtKB-SubCell"/>
</dbReference>
<dbReference type="Proteomes" id="UP000192393">
    <property type="component" value="Unassembled WGS sequence"/>
</dbReference>
<dbReference type="EMBL" id="FWXS01000004">
    <property type="protein sequence ID" value="SMC56488.1"/>
    <property type="molecule type" value="Genomic_DNA"/>
</dbReference>
<dbReference type="PANTHER" id="PTHR21716:SF4">
    <property type="entry name" value="TRANSMEMBRANE PROTEIN 245"/>
    <property type="match status" value="1"/>
</dbReference>
<evidence type="ECO:0000256" key="2">
    <source>
        <dbReference type="ARBA" id="ARBA00009773"/>
    </source>
</evidence>
<sequence>MFRKYIPNSILRQVLFLLISLLMVILVIYHLSAFIPGFLGAFCLYVLLIHPLRWMIFKWRMKRLLAVVLLMFTSIIIIAAPLYLLISMLTDKVAIALESKDKIQQDIQTAVEQVSNSLGVDILHEINFSDITSVGIKIIQEVLNTSINSLVQLGVAYLILYFMLMNYRKMENWFYDNIPLKTENLIILNKDLRDLVISNAVGVPVVAVLQAFVAYLGYLMFGLEGAFGWFVLTIFAAMIPVLGASLVYIPAGIYMLAKGDTTNAYLLLAYSFIIVGLADNLFRLWTQKVMADVHPLITIFGVILGINVFGFIGIIFGPILLSLVIWMFRIYKLEFSSEAQTKTETHSENL</sequence>
<evidence type="ECO:0000313" key="8">
    <source>
        <dbReference type="Proteomes" id="UP000192393"/>
    </source>
</evidence>
<protein>
    <submittedName>
        <fullName evidence="7">Predicted PurR-regulated permease PerM</fullName>
    </submittedName>
</protein>
<organism evidence="7 8">
    <name type="scientific">Moheibacter sediminis</name>
    <dbReference type="NCBI Taxonomy" id="1434700"/>
    <lineage>
        <taxon>Bacteria</taxon>
        <taxon>Pseudomonadati</taxon>
        <taxon>Bacteroidota</taxon>
        <taxon>Flavobacteriia</taxon>
        <taxon>Flavobacteriales</taxon>
        <taxon>Weeksellaceae</taxon>
        <taxon>Moheibacter</taxon>
    </lineage>
</organism>
<feature type="transmembrane region" description="Helical" evidence="6">
    <location>
        <begin position="147"/>
        <end position="164"/>
    </location>
</feature>
<proteinExistence type="inferred from homology"/>
<comment type="similarity">
    <text evidence="2">Belongs to the autoinducer-2 exporter (AI-2E) (TC 2.A.86) family.</text>
</comment>
<evidence type="ECO:0000313" key="7">
    <source>
        <dbReference type="EMBL" id="SMC56488.1"/>
    </source>
</evidence>
<dbReference type="RefSeq" id="WP_084016932.1">
    <property type="nucleotide sequence ID" value="NZ_FWXS01000004.1"/>
</dbReference>
<feature type="transmembrane region" description="Helical" evidence="6">
    <location>
        <begin position="227"/>
        <end position="257"/>
    </location>
</feature>
<keyword evidence="4 6" id="KW-1133">Transmembrane helix</keyword>
<feature type="transmembrane region" description="Helical" evidence="6">
    <location>
        <begin position="297"/>
        <end position="328"/>
    </location>
</feature>
<keyword evidence="8" id="KW-1185">Reference proteome</keyword>
<evidence type="ECO:0000256" key="6">
    <source>
        <dbReference type="SAM" id="Phobius"/>
    </source>
</evidence>
<dbReference type="STRING" id="1434700.SAMN06296427_1044"/>
<feature type="transmembrane region" description="Helical" evidence="6">
    <location>
        <begin position="34"/>
        <end position="52"/>
    </location>
</feature>
<dbReference type="OrthoDB" id="9773730at2"/>